<feature type="compositionally biased region" description="Polar residues" evidence="2">
    <location>
        <begin position="80"/>
        <end position="99"/>
    </location>
</feature>
<dbReference type="Proteomes" id="UP000001307">
    <property type="component" value="Unassembled WGS sequence"/>
</dbReference>
<organism evidence="3">
    <name type="scientific">Oikopleura dioica</name>
    <name type="common">Tunicate</name>
    <dbReference type="NCBI Taxonomy" id="34765"/>
    <lineage>
        <taxon>Eukaryota</taxon>
        <taxon>Metazoa</taxon>
        <taxon>Chordata</taxon>
        <taxon>Tunicata</taxon>
        <taxon>Appendicularia</taxon>
        <taxon>Copelata</taxon>
        <taxon>Oikopleuridae</taxon>
        <taxon>Oikopleura</taxon>
    </lineage>
</organism>
<dbReference type="InParanoid" id="E4XX91"/>
<dbReference type="EMBL" id="FN653271">
    <property type="protein sequence ID" value="CBY14285.1"/>
    <property type="molecule type" value="Genomic_DNA"/>
</dbReference>
<feature type="region of interest" description="Disordered" evidence="2">
    <location>
        <begin position="196"/>
        <end position="257"/>
    </location>
</feature>
<sequence length="412" mass="45885">MAERNVAKSAKRSFAERHQNWANGTTPSSTPQAINNSSTDATDSHVLGTSSPSTPTASSAPTESAMDRRARVNELLGTYHPSNQSSNVPTTNSYSSLRRTSGDYLNPGPVAERRLRNGFIKFRPLKSSKIFQADFSTERRPSAISTGDDSSPSYTSSYRARSPSRYNPDNSNYAQRRARLGLDNNDDSTPSYIATRRARLGLDNSNDDDATSSYSSRRSRLGLDRGLDNSSGTDYSSRYARQRSERESTASDISRMSRNLERSVSSILSGDYRRGAESRSFIEDYENDRRARNGLSRTGTGGDEQSNSRTSRFGLEEEEPAQNGGLSKEEEEMAAKKLGWVDENEAEKRIGTGWYEKEKEKQIQEANKAAQELIEAEVELDLEEEIELSPEEIVSRMNNVNINEFGRDPDKA</sequence>
<feature type="compositionally biased region" description="Polar residues" evidence="2">
    <location>
        <begin position="295"/>
        <end position="311"/>
    </location>
</feature>
<feature type="coiled-coil region" evidence="1">
    <location>
        <begin position="356"/>
        <end position="386"/>
    </location>
</feature>
<feature type="compositionally biased region" description="Low complexity" evidence="2">
    <location>
        <begin position="49"/>
        <end position="64"/>
    </location>
</feature>
<feature type="compositionally biased region" description="Polar residues" evidence="2">
    <location>
        <begin position="143"/>
        <end position="172"/>
    </location>
</feature>
<name>E4XX91_OIKDI</name>
<accession>E4XX91</accession>
<feature type="region of interest" description="Disordered" evidence="2">
    <location>
        <begin position="133"/>
        <end position="172"/>
    </location>
</feature>
<protein>
    <submittedName>
        <fullName evidence="3">Uncharacterized protein</fullName>
    </submittedName>
</protein>
<keyword evidence="4" id="KW-1185">Reference proteome</keyword>
<proteinExistence type="predicted"/>
<dbReference type="OrthoDB" id="270417at2759"/>
<reference evidence="3" key="1">
    <citation type="journal article" date="2010" name="Science">
        <title>Plasticity of animal genome architecture unmasked by rapid evolution of a pelagic tunicate.</title>
        <authorList>
            <person name="Denoeud F."/>
            <person name="Henriet S."/>
            <person name="Mungpakdee S."/>
            <person name="Aury J.M."/>
            <person name="Da Silva C."/>
            <person name="Brinkmann H."/>
            <person name="Mikhaleva J."/>
            <person name="Olsen L.C."/>
            <person name="Jubin C."/>
            <person name="Canestro C."/>
            <person name="Bouquet J.M."/>
            <person name="Danks G."/>
            <person name="Poulain J."/>
            <person name="Campsteijn C."/>
            <person name="Adamski M."/>
            <person name="Cross I."/>
            <person name="Yadetie F."/>
            <person name="Muffato M."/>
            <person name="Louis A."/>
            <person name="Butcher S."/>
            <person name="Tsagkogeorga G."/>
            <person name="Konrad A."/>
            <person name="Singh S."/>
            <person name="Jensen M.F."/>
            <person name="Cong E.H."/>
            <person name="Eikeseth-Otteraa H."/>
            <person name="Noel B."/>
            <person name="Anthouard V."/>
            <person name="Porcel B.M."/>
            <person name="Kachouri-Lafond R."/>
            <person name="Nishino A."/>
            <person name="Ugolini M."/>
            <person name="Chourrout P."/>
            <person name="Nishida H."/>
            <person name="Aasland R."/>
            <person name="Huzurbazar S."/>
            <person name="Westhof E."/>
            <person name="Delsuc F."/>
            <person name="Lehrach H."/>
            <person name="Reinhardt R."/>
            <person name="Weissenbach J."/>
            <person name="Roy S.W."/>
            <person name="Artiguenave F."/>
            <person name="Postlethwait J.H."/>
            <person name="Manak J.R."/>
            <person name="Thompson E.M."/>
            <person name="Jaillon O."/>
            <person name="Du Pasquier L."/>
            <person name="Boudinot P."/>
            <person name="Liberles D.A."/>
            <person name="Volff J.N."/>
            <person name="Philippe H."/>
            <person name="Lenhard B."/>
            <person name="Roest Crollius H."/>
            <person name="Wincker P."/>
            <person name="Chourrout D."/>
        </authorList>
    </citation>
    <scope>NUCLEOTIDE SEQUENCE [LARGE SCALE GENOMIC DNA]</scope>
</reference>
<dbReference type="AlphaFoldDB" id="E4XX91"/>
<evidence type="ECO:0000256" key="1">
    <source>
        <dbReference type="SAM" id="Coils"/>
    </source>
</evidence>
<evidence type="ECO:0000313" key="3">
    <source>
        <dbReference type="EMBL" id="CBY14285.1"/>
    </source>
</evidence>
<keyword evidence="1" id="KW-0175">Coiled coil</keyword>
<feature type="region of interest" description="Disordered" evidence="2">
    <location>
        <begin position="290"/>
        <end position="342"/>
    </location>
</feature>
<evidence type="ECO:0000313" key="4">
    <source>
        <dbReference type="Proteomes" id="UP000001307"/>
    </source>
</evidence>
<gene>
    <name evidence="3" type="ORF">GSOID_T00007272001</name>
</gene>
<evidence type="ECO:0000256" key="2">
    <source>
        <dbReference type="SAM" id="MobiDB-lite"/>
    </source>
</evidence>
<feature type="region of interest" description="Disordered" evidence="2">
    <location>
        <begin position="1"/>
        <end position="110"/>
    </location>
</feature>
<feature type="compositionally biased region" description="Polar residues" evidence="2">
    <location>
        <begin position="20"/>
        <end position="41"/>
    </location>
</feature>